<dbReference type="Proteomes" id="UP000673691">
    <property type="component" value="Unassembled WGS sequence"/>
</dbReference>
<evidence type="ECO:0000256" key="5">
    <source>
        <dbReference type="ARBA" id="ARBA00022832"/>
    </source>
</evidence>
<evidence type="ECO:0000256" key="9">
    <source>
        <dbReference type="ARBA" id="ARBA00023160"/>
    </source>
</evidence>
<evidence type="ECO:0000256" key="2">
    <source>
        <dbReference type="ARBA" id="ARBA00022516"/>
    </source>
</evidence>
<comment type="caution">
    <text evidence="11">The sequence shown here is derived from an EMBL/GenBank/DDBJ whole genome shotgun (WGS) entry which is preliminary data.</text>
</comment>
<keyword evidence="4 10" id="KW-0812">Transmembrane</keyword>
<keyword evidence="7" id="KW-0443">Lipid metabolism</keyword>
<dbReference type="GO" id="GO:0009922">
    <property type="term" value="F:fatty acid elongase activity"/>
    <property type="evidence" value="ECO:0007669"/>
    <property type="project" value="InterPro"/>
</dbReference>
<dbReference type="AlphaFoldDB" id="A0A8H8DFX2"/>
<evidence type="ECO:0000313" key="11">
    <source>
        <dbReference type="EMBL" id="KAG5456382.1"/>
    </source>
</evidence>
<proteinExistence type="predicted"/>
<dbReference type="GO" id="GO:0006633">
    <property type="term" value="P:fatty acid biosynthetic process"/>
    <property type="evidence" value="ECO:0007669"/>
    <property type="project" value="UniProtKB-KW"/>
</dbReference>
<dbReference type="Pfam" id="PF01151">
    <property type="entry name" value="ELO"/>
    <property type="match status" value="1"/>
</dbReference>
<protein>
    <recommendedName>
        <fullName evidence="13">Very-long-chain 3-oxoacyl-CoA synthase</fullName>
    </recommendedName>
</protein>
<accession>A0A8H8DFX2</accession>
<keyword evidence="3" id="KW-0808">Transferase</keyword>
<reference evidence="11 12" key="1">
    <citation type="journal article" name="Sci. Rep.">
        <title>Genome-scale phylogenetic analyses confirm Olpidium as the closest living zoosporic fungus to the non-flagellated, terrestrial fungi.</title>
        <authorList>
            <person name="Chang Y."/>
            <person name="Rochon D."/>
            <person name="Sekimoto S."/>
            <person name="Wang Y."/>
            <person name="Chovatia M."/>
            <person name="Sandor L."/>
            <person name="Salamov A."/>
            <person name="Grigoriev I.V."/>
            <person name="Stajich J.E."/>
            <person name="Spatafora J.W."/>
        </authorList>
    </citation>
    <scope>NUCLEOTIDE SEQUENCE [LARGE SCALE GENOMIC DNA]</scope>
    <source>
        <strain evidence="11">S191</strain>
    </source>
</reference>
<evidence type="ECO:0008006" key="13">
    <source>
        <dbReference type="Google" id="ProtNLM"/>
    </source>
</evidence>
<keyword evidence="9" id="KW-0275">Fatty acid biosynthesis</keyword>
<dbReference type="GO" id="GO:0016020">
    <property type="term" value="C:membrane"/>
    <property type="evidence" value="ECO:0007669"/>
    <property type="project" value="UniProtKB-SubCell"/>
</dbReference>
<evidence type="ECO:0000256" key="8">
    <source>
        <dbReference type="ARBA" id="ARBA00023136"/>
    </source>
</evidence>
<name>A0A8H8DFX2_9FUNG</name>
<evidence type="ECO:0000256" key="3">
    <source>
        <dbReference type="ARBA" id="ARBA00022679"/>
    </source>
</evidence>
<keyword evidence="6 10" id="KW-1133">Transmembrane helix</keyword>
<dbReference type="EMBL" id="JAEFCI010011830">
    <property type="protein sequence ID" value="KAG5456382.1"/>
    <property type="molecule type" value="Genomic_DNA"/>
</dbReference>
<organism evidence="11 12">
    <name type="scientific">Olpidium bornovanus</name>
    <dbReference type="NCBI Taxonomy" id="278681"/>
    <lineage>
        <taxon>Eukaryota</taxon>
        <taxon>Fungi</taxon>
        <taxon>Fungi incertae sedis</taxon>
        <taxon>Olpidiomycota</taxon>
        <taxon>Olpidiomycotina</taxon>
        <taxon>Olpidiomycetes</taxon>
        <taxon>Olpidiales</taxon>
        <taxon>Olpidiaceae</taxon>
        <taxon>Olpidium</taxon>
    </lineage>
</organism>
<keyword evidence="8 10" id="KW-0472">Membrane</keyword>
<dbReference type="OrthoDB" id="10259681at2759"/>
<keyword evidence="5" id="KW-0276">Fatty acid metabolism</keyword>
<gene>
    <name evidence="11" type="ORF">BJ554DRAFT_3891</name>
</gene>
<keyword evidence="12" id="KW-1185">Reference proteome</keyword>
<evidence type="ECO:0000256" key="4">
    <source>
        <dbReference type="ARBA" id="ARBA00022692"/>
    </source>
</evidence>
<sequence length="176" mass="18609">MPAGAAAAPAPAAAVDYFLAFADRAGACFAPYLDPVESAVRQLAFRHFPSQAAAAADFLGGPAATSPHARRLPLMNPFHVAVIVLAYFAMVFAGKALMAPRAKFQAKAFSLLHNTFLTALSAYMCFGILAEAIGRGYSLFGNAPDHTATGWPVGAVFVFDGEDDLAFLLLEDLRVR</sequence>
<evidence type="ECO:0000256" key="7">
    <source>
        <dbReference type="ARBA" id="ARBA00023098"/>
    </source>
</evidence>
<dbReference type="InterPro" id="IPR002076">
    <property type="entry name" value="ELO_fam"/>
</dbReference>
<feature type="transmembrane region" description="Helical" evidence="10">
    <location>
        <begin position="111"/>
        <end position="130"/>
    </location>
</feature>
<evidence type="ECO:0000256" key="1">
    <source>
        <dbReference type="ARBA" id="ARBA00004141"/>
    </source>
</evidence>
<evidence type="ECO:0000256" key="6">
    <source>
        <dbReference type="ARBA" id="ARBA00022989"/>
    </source>
</evidence>
<evidence type="ECO:0000256" key="10">
    <source>
        <dbReference type="SAM" id="Phobius"/>
    </source>
</evidence>
<feature type="transmembrane region" description="Helical" evidence="10">
    <location>
        <begin position="78"/>
        <end position="99"/>
    </location>
</feature>
<comment type="subcellular location">
    <subcellularLocation>
        <location evidence="1">Membrane</location>
        <topology evidence="1">Multi-pass membrane protein</topology>
    </subcellularLocation>
</comment>
<evidence type="ECO:0000313" key="12">
    <source>
        <dbReference type="Proteomes" id="UP000673691"/>
    </source>
</evidence>
<keyword evidence="2" id="KW-0444">Lipid biosynthesis</keyword>